<feature type="signal peptide" evidence="9">
    <location>
        <begin position="1"/>
        <end position="36"/>
    </location>
</feature>
<dbReference type="GO" id="GO:0008519">
    <property type="term" value="F:ammonium channel activity"/>
    <property type="evidence" value="ECO:0007669"/>
    <property type="project" value="InterPro"/>
</dbReference>
<dbReference type="PROSITE" id="PS01219">
    <property type="entry name" value="AMMONIUM_TRANSP"/>
    <property type="match status" value="1"/>
</dbReference>
<keyword evidence="6 8" id="KW-0472">Membrane</keyword>
<dbReference type="GO" id="GO:0005886">
    <property type="term" value="C:plasma membrane"/>
    <property type="evidence" value="ECO:0007669"/>
    <property type="project" value="UniProtKB-SubCell"/>
</dbReference>
<dbReference type="Gene3D" id="1.10.3430.10">
    <property type="entry name" value="Ammonium transporter AmtB like domains"/>
    <property type="match status" value="1"/>
</dbReference>
<evidence type="ECO:0000256" key="7">
    <source>
        <dbReference type="ARBA" id="ARBA00023177"/>
    </source>
</evidence>
<reference evidence="11 12" key="1">
    <citation type="journal article" date="2011" name="J. Bacteriol.">
        <title>Complete genome sequence and updated annotation of Desulfovibrio alaskensis G20.</title>
        <authorList>
            <person name="Hauser L.J."/>
            <person name="Land M.L."/>
            <person name="Brown S.D."/>
            <person name="Larimer F."/>
            <person name="Keller K.L."/>
            <person name="Rapp-Giles B.J."/>
            <person name="Price M.N."/>
            <person name="Lin M."/>
            <person name="Bruce D.C."/>
            <person name="Detter J.C."/>
            <person name="Tapia R."/>
            <person name="Han C.S."/>
            <person name="Goodwin L.A."/>
            <person name="Cheng J.F."/>
            <person name="Pitluck S."/>
            <person name="Copeland A."/>
            <person name="Lucas S."/>
            <person name="Nolan M."/>
            <person name="Lapidus A.L."/>
            <person name="Palumbo A.V."/>
            <person name="Wall J.D."/>
        </authorList>
    </citation>
    <scope>NUCLEOTIDE SEQUENCE [LARGE SCALE GENOMIC DNA]</scope>
    <source>
        <strain evidence="12">ATCC BAA 1058 / DSM 17464 / G20</strain>
    </source>
</reference>
<feature type="transmembrane region" description="Helical" evidence="8">
    <location>
        <begin position="204"/>
        <end position="225"/>
    </location>
</feature>
<dbReference type="RefSeq" id="WP_011369188.1">
    <property type="nucleotide sequence ID" value="NC_007519.1"/>
</dbReference>
<keyword evidence="4 8" id="KW-0812">Transmembrane</keyword>
<dbReference type="NCBIfam" id="TIGR00836">
    <property type="entry name" value="amt"/>
    <property type="match status" value="1"/>
</dbReference>
<feature type="transmembrane region" description="Helical" evidence="8">
    <location>
        <begin position="331"/>
        <end position="350"/>
    </location>
</feature>
<evidence type="ECO:0000256" key="2">
    <source>
        <dbReference type="ARBA" id="ARBA00005887"/>
    </source>
</evidence>
<feature type="transmembrane region" description="Helical" evidence="8">
    <location>
        <begin position="306"/>
        <end position="325"/>
    </location>
</feature>
<evidence type="ECO:0000256" key="8">
    <source>
        <dbReference type="RuleBase" id="RU362002"/>
    </source>
</evidence>
<feature type="transmembrane region" description="Helical" evidence="8">
    <location>
        <begin position="362"/>
        <end position="381"/>
    </location>
</feature>
<dbReference type="InterPro" id="IPR029020">
    <property type="entry name" value="Ammonium/urea_transptr"/>
</dbReference>
<evidence type="ECO:0000256" key="6">
    <source>
        <dbReference type="ARBA" id="ARBA00023136"/>
    </source>
</evidence>
<dbReference type="STRING" id="207559.Dde_3492"/>
<dbReference type="InterPro" id="IPR001905">
    <property type="entry name" value="Ammonium_transpt"/>
</dbReference>
<evidence type="ECO:0000256" key="3">
    <source>
        <dbReference type="ARBA" id="ARBA00022448"/>
    </source>
</evidence>
<dbReference type="AlphaFoldDB" id="Q30VL1"/>
<keyword evidence="3 8" id="KW-0813">Transport</keyword>
<evidence type="ECO:0000256" key="4">
    <source>
        <dbReference type="ARBA" id="ARBA00022692"/>
    </source>
</evidence>
<dbReference type="InterPro" id="IPR018047">
    <property type="entry name" value="Ammonium_transpt_CS"/>
</dbReference>
<feature type="chain" id="PRO_5004219938" description="Ammonium transporter" evidence="9">
    <location>
        <begin position="37"/>
        <end position="461"/>
    </location>
</feature>
<dbReference type="eggNOG" id="COG0004">
    <property type="taxonomic scope" value="Bacteria"/>
</dbReference>
<evidence type="ECO:0000259" key="10">
    <source>
        <dbReference type="Pfam" id="PF00909"/>
    </source>
</evidence>
<dbReference type="Pfam" id="PF00909">
    <property type="entry name" value="Ammonium_transp"/>
    <property type="match status" value="1"/>
</dbReference>
<keyword evidence="7 8" id="KW-0924">Ammonia transport</keyword>
<dbReference type="SUPFAM" id="SSF111352">
    <property type="entry name" value="Ammonium transporter"/>
    <property type="match status" value="1"/>
</dbReference>
<organism evidence="11 12">
    <name type="scientific">Oleidesulfovibrio alaskensis (strain ATCC BAA-1058 / DSM 17464 / G20)</name>
    <name type="common">Desulfovibrio alaskensis</name>
    <dbReference type="NCBI Taxonomy" id="207559"/>
    <lineage>
        <taxon>Bacteria</taxon>
        <taxon>Pseudomonadati</taxon>
        <taxon>Thermodesulfobacteriota</taxon>
        <taxon>Desulfovibrionia</taxon>
        <taxon>Desulfovibrionales</taxon>
        <taxon>Desulfovibrionaceae</taxon>
        <taxon>Oleidesulfovibrio</taxon>
    </lineage>
</organism>
<protein>
    <recommendedName>
        <fullName evidence="8">Ammonium transporter</fullName>
    </recommendedName>
</protein>
<dbReference type="HOGENOM" id="CLU_000445_33_1_7"/>
<dbReference type="GO" id="GO:0097272">
    <property type="term" value="P:ammonium homeostasis"/>
    <property type="evidence" value="ECO:0007669"/>
    <property type="project" value="TreeGrafter"/>
</dbReference>
<comment type="subcellular location">
    <subcellularLocation>
        <location evidence="8">Cell membrane</location>
        <topology evidence="8">Multi-pass membrane protein</topology>
    </subcellularLocation>
    <subcellularLocation>
        <location evidence="1">Membrane</location>
        <topology evidence="1">Multi-pass membrane protein</topology>
    </subcellularLocation>
</comment>
<dbReference type="InterPro" id="IPR024041">
    <property type="entry name" value="NH4_transpt_AmtB-like_dom"/>
</dbReference>
<evidence type="ECO:0000256" key="1">
    <source>
        <dbReference type="ARBA" id="ARBA00004141"/>
    </source>
</evidence>
<evidence type="ECO:0000256" key="9">
    <source>
        <dbReference type="SAM" id="SignalP"/>
    </source>
</evidence>
<accession>Q30VL1</accession>
<dbReference type="Proteomes" id="UP000002710">
    <property type="component" value="Chromosome"/>
</dbReference>
<proteinExistence type="inferred from homology"/>
<sequence>MHAPVSSPRHPAKRFARTAALWLVVATLLHASPALAEDAPAMLSQQHGNILWTLIAAILVMLMQAGFAMVECGFTRAKNAGNILMKNFVDFAAGSLVFFLVGYAFMFGADAGGFIGTSGFALAHVDPATEGGMWDLTFWFFQSVFAATAATIVSGGIAERTRFASYIIVSVLVTGIIYPVSGHWAWGGLAGNAGWLEGLGFADFAGSTVVHSVGGWVALAGAIVVGPRAGKYGPDGSVRAIPGHNIPLAALGVFILWFGWFGFNPGSTTTADGTIGYIAVNTSLAACAGTVTAMLTAWIRFGKPDASITMNGALAGLVGITAGCYELSPSGAIIVGIICGFVVVLSIEFLDKILKIDDPVGAVSVHGVCGAIGTLMVGLLAHPSYGGSTGLVYGGDASLLMVQALGVAVVFAWAFGMGLVVFRIVAAVAGLRVSPEEELKGLDITEHGSESYNGFQIFTVE</sequence>
<keyword evidence="9" id="KW-0732">Signal</keyword>
<keyword evidence="12" id="KW-1185">Reference proteome</keyword>
<feature type="transmembrane region" description="Helical" evidence="8">
    <location>
        <begin position="136"/>
        <end position="156"/>
    </location>
</feature>
<keyword evidence="5 8" id="KW-1133">Transmembrane helix</keyword>
<feature type="transmembrane region" description="Helical" evidence="8">
    <location>
        <begin position="401"/>
        <end position="422"/>
    </location>
</feature>
<feature type="domain" description="Ammonium transporter AmtB-like" evidence="10">
    <location>
        <begin position="51"/>
        <end position="452"/>
    </location>
</feature>
<dbReference type="PANTHER" id="PTHR11730:SF6">
    <property type="entry name" value="AMMONIUM TRANSPORTER"/>
    <property type="match status" value="1"/>
</dbReference>
<dbReference type="PANTHER" id="PTHR11730">
    <property type="entry name" value="AMMONIUM TRANSPORTER"/>
    <property type="match status" value="1"/>
</dbReference>
<name>Q30VL1_OLEA2</name>
<evidence type="ECO:0000256" key="5">
    <source>
        <dbReference type="ARBA" id="ARBA00022989"/>
    </source>
</evidence>
<evidence type="ECO:0000313" key="11">
    <source>
        <dbReference type="EMBL" id="ABB40285.1"/>
    </source>
</evidence>
<gene>
    <name evidence="11" type="ordered locus">Dde_3492</name>
</gene>
<feature type="transmembrane region" description="Helical" evidence="8">
    <location>
        <begin position="52"/>
        <end position="70"/>
    </location>
</feature>
<feature type="transmembrane region" description="Helical" evidence="8">
    <location>
        <begin position="275"/>
        <end position="299"/>
    </location>
</feature>
<feature type="transmembrane region" description="Helical" evidence="8">
    <location>
        <begin position="91"/>
        <end position="116"/>
    </location>
</feature>
<feature type="transmembrane region" description="Helical" evidence="8">
    <location>
        <begin position="163"/>
        <end position="184"/>
    </location>
</feature>
<evidence type="ECO:0000313" key="12">
    <source>
        <dbReference type="Proteomes" id="UP000002710"/>
    </source>
</evidence>
<dbReference type="KEGG" id="dde:Dde_3492"/>
<dbReference type="EMBL" id="CP000112">
    <property type="protein sequence ID" value="ABB40285.1"/>
    <property type="molecule type" value="Genomic_DNA"/>
</dbReference>
<feature type="transmembrane region" description="Helical" evidence="8">
    <location>
        <begin position="246"/>
        <end position="263"/>
    </location>
</feature>
<comment type="similarity">
    <text evidence="2 8">Belongs to the ammonia transporter channel (TC 1.A.11.2) family.</text>
</comment>